<feature type="domain" description="FAD dependent oxidoreductase" evidence="6">
    <location>
        <begin position="5"/>
        <end position="352"/>
    </location>
</feature>
<comment type="catalytic activity">
    <reaction evidence="4">
        <text>glycine + O2 + H2O = glyoxylate + H2O2 + NH4(+)</text>
        <dbReference type="Rhea" id="RHEA:11532"/>
        <dbReference type="ChEBI" id="CHEBI:15377"/>
        <dbReference type="ChEBI" id="CHEBI:15379"/>
        <dbReference type="ChEBI" id="CHEBI:16240"/>
        <dbReference type="ChEBI" id="CHEBI:28938"/>
        <dbReference type="ChEBI" id="CHEBI:36655"/>
        <dbReference type="ChEBI" id="CHEBI:57305"/>
        <dbReference type="EC" id="1.4.3.19"/>
    </reaction>
</comment>
<proteinExistence type="predicted"/>
<evidence type="ECO:0000313" key="7">
    <source>
        <dbReference type="EMBL" id="UVI28659.1"/>
    </source>
</evidence>
<reference evidence="7" key="1">
    <citation type="submission" date="2022-01" db="EMBL/GenBank/DDBJ databases">
        <title>Paenibacillus spongiae sp. nov., isolated from marine sponge.</title>
        <authorList>
            <person name="Li Z."/>
            <person name="Zhang M."/>
        </authorList>
    </citation>
    <scope>NUCLEOTIDE SEQUENCE</scope>
    <source>
        <strain evidence="7">PHS-Z3</strain>
    </source>
</reference>
<gene>
    <name evidence="7" type="primary">thiO</name>
    <name evidence="7" type="ORF">L1F29_24905</name>
</gene>
<comment type="pathway">
    <text evidence="1">Cofactor biosynthesis; thiamine diphosphate biosynthesis.</text>
</comment>
<dbReference type="PANTHER" id="PTHR13847:SF289">
    <property type="entry name" value="GLYCINE OXIDASE"/>
    <property type="match status" value="1"/>
</dbReference>
<dbReference type="InterPro" id="IPR012727">
    <property type="entry name" value="Gly_oxidase_ThiO"/>
</dbReference>
<evidence type="ECO:0000256" key="1">
    <source>
        <dbReference type="ARBA" id="ARBA00004948"/>
    </source>
</evidence>
<keyword evidence="2" id="KW-0784">Thiamine biosynthesis</keyword>
<dbReference type="Pfam" id="PF01266">
    <property type="entry name" value="DAO"/>
    <property type="match status" value="1"/>
</dbReference>
<organism evidence="7 8">
    <name type="scientific">Paenibacillus spongiae</name>
    <dbReference type="NCBI Taxonomy" id="2909671"/>
    <lineage>
        <taxon>Bacteria</taxon>
        <taxon>Bacillati</taxon>
        <taxon>Bacillota</taxon>
        <taxon>Bacilli</taxon>
        <taxon>Bacillales</taxon>
        <taxon>Paenibacillaceae</taxon>
        <taxon>Paenibacillus</taxon>
    </lineage>
</organism>
<dbReference type="SUPFAM" id="SSF51905">
    <property type="entry name" value="FAD/NAD(P)-binding domain"/>
    <property type="match status" value="1"/>
</dbReference>
<accession>A0ABY5S425</accession>
<dbReference type="RefSeq" id="WP_258384747.1">
    <property type="nucleotide sequence ID" value="NZ_CP091430.1"/>
</dbReference>
<sequence>MPEQVIVLGGGIIGLSCAFEAAQRGAHVTVVEPHEFGGQASGAAAGMLAPYTENPEQPDPFFHLCAASLRLYPEWLRHIESISGLNAELMNTGSLTVAMHESDLLPLQTRLAWQQAYGLRAELVEGSSLRLLEPSLSPAVTAALFCPDESHVYAPHLVQALEAACRRMGVKLISHAGAITLPGLNGQYGVQVKTAEAGTFTGDRLVVCAGAWACKYAEAFGFPIPIHPIRGQICAFDVPVRDVRHMVFSSQAYWVGKNNGTLVCGASEDVAGYDTSVTERGIERLVRFGPRLLPLLEGLRPIHSWAGLRPATRDGWPLIGPLPGRPDIILAAGHYRNGILLSPVTAAIVADLLTGRKPDGPIAAFAPDRFAGTAARRGVS</sequence>
<evidence type="ECO:0000256" key="2">
    <source>
        <dbReference type="ARBA" id="ARBA00022977"/>
    </source>
</evidence>
<dbReference type="InterPro" id="IPR036188">
    <property type="entry name" value="FAD/NAD-bd_sf"/>
</dbReference>
<dbReference type="NCBIfam" id="TIGR02352">
    <property type="entry name" value="thiamin_ThiO"/>
    <property type="match status" value="1"/>
</dbReference>
<dbReference type="PANTHER" id="PTHR13847">
    <property type="entry name" value="SARCOSINE DEHYDROGENASE-RELATED"/>
    <property type="match status" value="1"/>
</dbReference>
<protein>
    <recommendedName>
        <fullName evidence="5">glycine oxidase</fullName>
        <ecNumber evidence="5">1.4.3.19</ecNumber>
    </recommendedName>
</protein>
<dbReference type="EMBL" id="CP091430">
    <property type="protein sequence ID" value="UVI28659.1"/>
    <property type="molecule type" value="Genomic_DNA"/>
</dbReference>
<name>A0ABY5S425_9BACL</name>
<evidence type="ECO:0000256" key="3">
    <source>
        <dbReference type="ARBA" id="ARBA00023002"/>
    </source>
</evidence>
<dbReference type="Gene3D" id="3.30.9.10">
    <property type="entry name" value="D-Amino Acid Oxidase, subunit A, domain 2"/>
    <property type="match status" value="1"/>
</dbReference>
<evidence type="ECO:0000256" key="4">
    <source>
        <dbReference type="ARBA" id="ARBA00049872"/>
    </source>
</evidence>
<evidence type="ECO:0000259" key="6">
    <source>
        <dbReference type="Pfam" id="PF01266"/>
    </source>
</evidence>
<dbReference type="Proteomes" id="UP001057877">
    <property type="component" value="Chromosome"/>
</dbReference>
<dbReference type="GO" id="GO:0043799">
    <property type="term" value="F:glycine oxidase activity"/>
    <property type="evidence" value="ECO:0007669"/>
    <property type="project" value="UniProtKB-EC"/>
</dbReference>
<keyword evidence="3 7" id="KW-0560">Oxidoreductase</keyword>
<dbReference type="Gene3D" id="3.50.50.60">
    <property type="entry name" value="FAD/NAD(P)-binding domain"/>
    <property type="match status" value="1"/>
</dbReference>
<dbReference type="SUPFAM" id="SSF54373">
    <property type="entry name" value="FAD-linked reductases, C-terminal domain"/>
    <property type="match status" value="1"/>
</dbReference>
<dbReference type="InterPro" id="IPR006076">
    <property type="entry name" value="FAD-dep_OxRdtase"/>
</dbReference>
<keyword evidence="8" id="KW-1185">Reference proteome</keyword>
<evidence type="ECO:0000313" key="8">
    <source>
        <dbReference type="Proteomes" id="UP001057877"/>
    </source>
</evidence>
<evidence type="ECO:0000256" key="5">
    <source>
        <dbReference type="ARBA" id="ARBA00050018"/>
    </source>
</evidence>
<dbReference type="EC" id="1.4.3.19" evidence="5"/>